<dbReference type="Proteomes" id="UP000621799">
    <property type="component" value="Unassembled WGS sequence"/>
</dbReference>
<organism evidence="1 2">
    <name type="scientific">Zarconia navalis LEGE 11467</name>
    <dbReference type="NCBI Taxonomy" id="1828826"/>
    <lineage>
        <taxon>Bacteria</taxon>
        <taxon>Bacillati</taxon>
        <taxon>Cyanobacteriota</taxon>
        <taxon>Cyanophyceae</taxon>
        <taxon>Oscillatoriophycideae</taxon>
        <taxon>Oscillatoriales</taxon>
        <taxon>Oscillatoriales incertae sedis</taxon>
        <taxon>Zarconia</taxon>
        <taxon>Zarconia navalis</taxon>
    </lineage>
</organism>
<dbReference type="EMBL" id="JADEXN010000208">
    <property type="protein sequence ID" value="MBE9041533.1"/>
    <property type="molecule type" value="Genomic_DNA"/>
</dbReference>
<reference evidence="1" key="1">
    <citation type="submission" date="2020-10" db="EMBL/GenBank/DDBJ databases">
        <authorList>
            <person name="Castelo-Branco R."/>
            <person name="Eusebio N."/>
            <person name="Adriana R."/>
            <person name="Vieira A."/>
            <person name="Brugerolle De Fraissinette N."/>
            <person name="Rezende De Castro R."/>
            <person name="Schneider M.P."/>
            <person name="Vasconcelos V."/>
            <person name="Leao P.N."/>
        </authorList>
    </citation>
    <scope>NUCLEOTIDE SEQUENCE</scope>
    <source>
        <strain evidence="1">LEGE 11467</strain>
    </source>
</reference>
<keyword evidence="2" id="KW-1185">Reference proteome</keyword>
<dbReference type="RefSeq" id="WP_264321737.1">
    <property type="nucleotide sequence ID" value="NZ_JADEXN010000208.1"/>
</dbReference>
<sequence>MHERNHFSEEEYIEIRMVRDGDLSCRGVWGEIAAVTHPTVTTVLSSGSL</sequence>
<dbReference type="AlphaFoldDB" id="A0A928W0B1"/>
<gene>
    <name evidence="1" type="ORF">IQ235_12155</name>
</gene>
<evidence type="ECO:0000313" key="2">
    <source>
        <dbReference type="Proteomes" id="UP000621799"/>
    </source>
</evidence>
<comment type="caution">
    <text evidence="1">The sequence shown here is derived from an EMBL/GenBank/DDBJ whole genome shotgun (WGS) entry which is preliminary data.</text>
</comment>
<evidence type="ECO:0000313" key="1">
    <source>
        <dbReference type="EMBL" id="MBE9041533.1"/>
    </source>
</evidence>
<proteinExistence type="predicted"/>
<protein>
    <submittedName>
        <fullName evidence="1">Uncharacterized protein</fullName>
    </submittedName>
</protein>
<accession>A0A928W0B1</accession>
<name>A0A928W0B1_9CYAN</name>